<dbReference type="Proteomes" id="UP001069090">
    <property type="component" value="Unassembled WGS sequence"/>
</dbReference>
<dbReference type="Gene3D" id="1.10.730.10">
    <property type="entry name" value="Isoleucyl-tRNA Synthetase, Domain 1"/>
    <property type="match status" value="1"/>
</dbReference>
<evidence type="ECO:0000256" key="5">
    <source>
        <dbReference type="ARBA" id="ARBA00022840"/>
    </source>
</evidence>
<dbReference type="InterPro" id="IPR002302">
    <property type="entry name" value="Leu-tRNA-ligase"/>
</dbReference>
<dbReference type="CDD" id="cd00812">
    <property type="entry name" value="LeuRS_core"/>
    <property type="match status" value="1"/>
</dbReference>
<dbReference type="InterPro" id="IPR002300">
    <property type="entry name" value="aa-tRNA-synth_Ia"/>
</dbReference>
<evidence type="ECO:0000256" key="2">
    <source>
        <dbReference type="ARBA" id="ARBA00022490"/>
    </source>
</evidence>
<evidence type="ECO:0000259" key="14">
    <source>
        <dbReference type="Pfam" id="PF13603"/>
    </source>
</evidence>
<feature type="domain" description="Methionyl/Leucyl tRNA synthetase" evidence="13">
    <location>
        <begin position="39"/>
        <end position="181"/>
    </location>
</feature>
<dbReference type="FunFam" id="3.40.50.620:FF:000003">
    <property type="entry name" value="Leucine--tRNA ligase"/>
    <property type="match status" value="1"/>
</dbReference>
<evidence type="ECO:0000313" key="16">
    <source>
        <dbReference type="Proteomes" id="UP001069090"/>
    </source>
</evidence>
<dbReference type="GO" id="GO:0004823">
    <property type="term" value="F:leucine-tRNA ligase activity"/>
    <property type="evidence" value="ECO:0007669"/>
    <property type="project" value="UniProtKB-UniRule"/>
</dbReference>
<evidence type="ECO:0000313" key="15">
    <source>
        <dbReference type="EMBL" id="MCZ0863610.1"/>
    </source>
</evidence>
<keyword evidence="4 9" id="KW-0547">Nucleotide-binding</keyword>
<dbReference type="Pfam" id="PF00133">
    <property type="entry name" value="tRNA-synt_1"/>
    <property type="match status" value="1"/>
</dbReference>
<evidence type="ECO:0000256" key="7">
    <source>
        <dbReference type="ARBA" id="ARBA00023146"/>
    </source>
</evidence>
<evidence type="ECO:0000256" key="3">
    <source>
        <dbReference type="ARBA" id="ARBA00022598"/>
    </source>
</evidence>
<dbReference type="SUPFAM" id="SSF47323">
    <property type="entry name" value="Anticodon-binding domain of a subclass of class I aminoacyl-tRNA synthetases"/>
    <property type="match status" value="1"/>
</dbReference>
<proteinExistence type="inferred from homology"/>
<dbReference type="EC" id="6.1.1.4" evidence="9"/>
<evidence type="ECO:0000256" key="1">
    <source>
        <dbReference type="ARBA" id="ARBA00005594"/>
    </source>
</evidence>
<organism evidence="15 16">
    <name type="scientific">Dasania phycosphaerae</name>
    <dbReference type="NCBI Taxonomy" id="2950436"/>
    <lineage>
        <taxon>Bacteria</taxon>
        <taxon>Pseudomonadati</taxon>
        <taxon>Pseudomonadota</taxon>
        <taxon>Gammaproteobacteria</taxon>
        <taxon>Cellvibrionales</taxon>
        <taxon>Spongiibacteraceae</taxon>
        <taxon>Dasania</taxon>
    </lineage>
</organism>
<dbReference type="SUPFAM" id="SSF52374">
    <property type="entry name" value="Nucleotidylyl transferase"/>
    <property type="match status" value="1"/>
</dbReference>
<feature type="domain" description="Methionyl/Valyl/Leucyl/Isoleucyl-tRNA synthetase anticodon-binding" evidence="12">
    <location>
        <begin position="692"/>
        <end position="815"/>
    </location>
</feature>
<evidence type="ECO:0000259" key="11">
    <source>
        <dbReference type="Pfam" id="PF00133"/>
    </source>
</evidence>
<dbReference type="GO" id="GO:0005524">
    <property type="term" value="F:ATP binding"/>
    <property type="evidence" value="ECO:0007669"/>
    <property type="project" value="UniProtKB-UniRule"/>
</dbReference>
<dbReference type="PRINTS" id="PR00985">
    <property type="entry name" value="TRNASYNTHLEU"/>
</dbReference>
<dbReference type="InterPro" id="IPR015413">
    <property type="entry name" value="Methionyl/Leucyl_tRNA_Synth"/>
</dbReference>
<dbReference type="Pfam" id="PF08264">
    <property type="entry name" value="Anticodon_1"/>
    <property type="match status" value="1"/>
</dbReference>
<dbReference type="GO" id="GO:0002161">
    <property type="term" value="F:aminoacyl-tRNA deacylase activity"/>
    <property type="evidence" value="ECO:0007669"/>
    <property type="project" value="InterPro"/>
</dbReference>
<dbReference type="GO" id="GO:0005829">
    <property type="term" value="C:cytosol"/>
    <property type="evidence" value="ECO:0007669"/>
    <property type="project" value="TreeGrafter"/>
</dbReference>
<feature type="short sequence motif" description="'KMSKS' region" evidence="9">
    <location>
        <begin position="611"/>
        <end position="615"/>
    </location>
</feature>
<keyword evidence="6 9" id="KW-0648">Protein biosynthesis</keyword>
<dbReference type="InterPro" id="IPR001412">
    <property type="entry name" value="aa-tRNA-synth_I_CS"/>
</dbReference>
<dbReference type="Pfam" id="PF13603">
    <property type="entry name" value="tRNA-synt_1_2"/>
    <property type="match status" value="1"/>
</dbReference>
<comment type="catalytic activity">
    <reaction evidence="8 9">
        <text>tRNA(Leu) + L-leucine + ATP = L-leucyl-tRNA(Leu) + AMP + diphosphate</text>
        <dbReference type="Rhea" id="RHEA:11688"/>
        <dbReference type="Rhea" id="RHEA-COMP:9613"/>
        <dbReference type="Rhea" id="RHEA-COMP:9622"/>
        <dbReference type="ChEBI" id="CHEBI:30616"/>
        <dbReference type="ChEBI" id="CHEBI:33019"/>
        <dbReference type="ChEBI" id="CHEBI:57427"/>
        <dbReference type="ChEBI" id="CHEBI:78442"/>
        <dbReference type="ChEBI" id="CHEBI:78494"/>
        <dbReference type="ChEBI" id="CHEBI:456215"/>
        <dbReference type="EC" id="6.1.1.4"/>
    </reaction>
</comment>
<dbReference type="InterPro" id="IPR013155">
    <property type="entry name" value="M/V/L/I-tRNA-synth_anticd-bd"/>
</dbReference>
<keyword evidence="3 9" id="KW-0436">Ligase</keyword>
<name>A0A9J6RGY8_9GAMM</name>
<evidence type="ECO:0000259" key="12">
    <source>
        <dbReference type="Pfam" id="PF08264"/>
    </source>
</evidence>
<dbReference type="RefSeq" id="WP_258329758.1">
    <property type="nucleotide sequence ID" value="NZ_JAPTGG010000001.1"/>
</dbReference>
<dbReference type="InterPro" id="IPR014729">
    <property type="entry name" value="Rossmann-like_a/b/a_fold"/>
</dbReference>
<dbReference type="CDD" id="cd07958">
    <property type="entry name" value="Anticodon_Ia_Leu_BEm"/>
    <property type="match status" value="1"/>
</dbReference>
<evidence type="ECO:0000256" key="10">
    <source>
        <dbReference type="RuleBase" id="RU363035"/>
    </source>
</evidence>
<dbReference type="SUPFAM" id="SSF50677">
    <property type="entry name" value="ValRS/IleRS/LeuRS editing domain"/>
    <property type="match status" value="1"/>
</dbReference>
<evidence type="ECO:0000256" key="4">
    <source>
        <dbReference type="ARBA" id="ARBA00022741"/>
    </source>
</evidence>
<dbReference type="GO" id="GO:0006429">
    <property type="term" value="P:leucyl-tRNA aminoacylation"/>
    <property type="evidence" value="ECO:0007669"/>
    <property type="project" value="UniProtKB-UniRule"/>
</dbReference>
<keyword evidence="5 9" id="KW-0067">ATP-binding</keyword>
<keyword evidence="16" id="KW-1185">Reference proteome</keyword>
<dbReference type="NCBIfam" id="TIGR00396">
    <property type="entry name" value="leuS_bact"/>
    <property type="match status" value="1"/>
</dbReference>
<dbReference type="InterPro" id="IPR009008">
    <property type="entry name" value="Val/Leu/Ile-tRNA-synth_edit"/>
</dbReference>
<keyword evidence="7 9" id="KW-0030">Aminoacyl-tRNA synthetase</keyword>
<protein>
    <recommendedName>
        <fullName evidence="9">Leucine--tRNA ligase</fullName>
        <ecNumber evidence="9">6.1.1.4</ecNumber>
    </recommendedName>
    <alternativeName>
        <fullName evidence="9">Leucyl-tRNA synthetase</fullName>
        <shortName evidence="9">LeuRS</shortName>
    </alternativeName>
</protein>
<dbReference type="Gene3D" id="3.40.50.620">
    <property type="entry name" value="HUPs"/>
    <property type="match status" value="2"/>
</dbReference>
<evidence type="ECO:0000256" key="8">
    <source>
        <dbReference type="ARBA" id="ARBA00047469"/>
    </source>
</evidence>
<dbReference type="InterPro" id="IPR009080">
    <property type="entry name" value="tRNAsynth_Ia_anticodon-bd"/>
</dbReference>
<dbReference type="PANTHER" id="PTHR43740:SF2">
    <property type="entry name" value="LEUCINE--TRNA LIGASE, MITOCHONDRIAL"/>
    <property type="match status" value="1"/>
</dbReference>
<comment type="caution">
    <text evidence="15">The sequence shown here is derived from an EMBL/GenBank/DDBJ whole genome shotgun (WGS) entry which is preliminary data.</text>
</comment>
<dbReference type="PANTHER" id="PTHR43740">
    <property type="entry name" value="LEUCYL-TRNA SYNTHETASE"/>
    <property type="match status" value="1"/>
</dbReference>
<feature type="domain" description="Leucyl-tRNA synthetase editing" evidence="14">
    <location>
        <begin position="221"/>
        <end position="369"/>
    </location>
</feature>
<accession>A0A9J6RGY8</accession>
<gene>
    <name evidence="9 15" type="primary">leuS</name>
    <name evidence="15" type="ORF">O0V09_00255</name>
</gene>
<evidence type="ECO:0000259" key="13">
    <source>
        <dbReference type="Pfam" id="PF09334"/>
    </source>
</evidence>
<dbReference type="HAMAP" id="MF_00049_B">
    <property type="entry name" value="Leu_tRNA_synth_B"/>
    <property type="match status" value="1"/>
</dbReference>
<evidence type="ECO:0000256" key="6">
    <source>
        <dbReference type="ARBA" id="ARBA00022917"/>
    </source>
</evidence>
<comment type="similarity">
    <text evidence="1 9 10">Belongs to the class-I aminoacyl-tRNA synthetase family.</text>
</comment>
<dbReference type="InterPro" id="IPR025709">
    <property type="entry name" value="Leu_tRNA-synth_edit"/>
</dbReference>
<reference evidence="15 16" key="1">
    <citation type="submission" date="2022-12" db="EMBL/GenBank/DDBJ databases">
        <title>Dasania phycosphaerae sp. nov., isolated from particulate material of the south coast of Korea.</title>
        <authorList>
            <person name="Jiang Y."/>
        </authorList>
    </citation>
    <scope>NUCLEOTIDE SEQUENCE [LARGE SCALE GENOMIC DNA]</scope>
    <source>
        <strain evidence="15 16">GY-19</strain>
    </source>
</reference>
<dbReference type="FunFam" id="3.40.50.620:FF:000124">
    <property type="entry name" value="Leucine--tRNA ligase"/>
    <property type="match status" value="1"/>
</dbReference>
<sequence>MQEQYSPKEIEQQAQQYWANNKSFEVEVDTNKDKYYCLAMFPYPSGRLHMGHVRNYTIADVISRYQRMLGKNVLQPMGWDAFGLPAENAAAKNNVAPAKWTDENIAYMRDQLKQLGFAYDWTRELATCKPDYYRWEQWFFTRLYEKGLVYKKTSAVNWCPVDETVLANEQVIDGCCWRCDTQVVKKEIPQWFIKITEYADQLLADLDQLDGWPEQVKTMQRNWIGRSEGVEMTFALEQAVAGIDNFDVYTTRPDTLMGATYVSLAAEHPISLELAKNNPELNAFIQECKVSSVAEADMATMEKKGVYTGINAVHPITGKAVPVWVANYVLMDYGSGAVMAVPAHDERDFDFATLYGLPKIKVIKSDKEIALEKELTALQSAPQDPELIAKKQLIESIEKDLSHYQSLSFAVTEKGETINSGEFDGLDFEAAFDAIADKLVALKKGKRTTNYRLRDWGVSRQRYWGSPIPMFNLPEGGEIPVPADRLPALLPTDVVMDGVSSPIKSDPEWRKDNLDGKPVERETDTFDTFMESSWYYARFTSPNYEEGMLDSDAANYWLPVDQYVGGIEHAILHLLYARFFHKLMRDEGLVNCDEPFDRLLCQGMVLKDGSKMSKSKGNTVDPQQMIEQYGADTVRLFIMFAAPPEQSLEWSDSAVGGSSKYLNRLWKIIHKHLASGAAPELNKNNLTTAQQDLRRKTHETIAKVSDDCDRRLTFNTAIAAIMELTNDLNKFQDREGQGLAVEREAIETIVLLLSPIAPHICHSLWQSLGHAKAIIDTPWPKVDEKALVRDSIEMVVQVNGKVRGKIEVAADASQDAVLALAMADERVQKFIEGKEIKMQKVIPGKLVTIAVK</sequence>
<dbReference type="FunFam" id="1.10.730.10:FF:000011">
    <property type="entry name" value="Leucine--tRNA ligase chloroplastic/mitochondrial"/>
    <property type="match status" value="1"/>
</dbReference>
<comment type="subcellular location">
    <subcellularLocation>
        <location evidence="9">Cytoplasm</location>
    </subcellularLocation>
</comment>
<feature type="binding site" evidence="9">
    <location>
        <position position="614"/>
    </location>
    <ligand>
        <name>ATP</name>
        <dbReference type="ChEBI" id="CHEBI:30616"/>
    </ligand>
</feature>
<feature type="short sequence motif" description="'HIGH' region" evidence="9">
    <location>
        <begin position="42"/>
        <end position="52"/>
    </location>
</feature>
<dbReference type="AlphaFoldDB" id="A0A9J6RGY8"/>
<dbReference type="EMBL" id="JAPTGG010000001">
    <property type="protein sequence ID" value="MCZ0863610.1"/>
    <property type="molecule type" value="Genomic_DNA"/>
</dbReference>
<evidence type="ECO:0000256" key="9">
    <source>
        <dbReference type="HAMAP-Rule" id="MF_00049"/>
    </source>
</evidence>
<keyword evidence="2 9" id="KW-0963">Cytoplasm</keyword>
<feature type="domain" description="Aminoacyl-tRNA synthetase class Ia" evidence="11">
    <location>
        <begin position="453"/>
        <end position="650"/>
    </location>
</feature>
<dbReference type="PROSITE" id="PS00178">
    <property type="entry name" value="AA_TRNA_LIGASE_I"/>
    <property type="match status" value="1"/>
</dbReference>
<dbReference type="Pfam" id="PF09334">
    <property type="entry name" value="tRNA-synt_1g"/>
    <property type="match status" value="1"/>
</dbReference>
<dbReference type="Gene3D" id="3.10.20.590">
    <property type="match status" value="1"/>
</dbReference>